<evidence type="ECO:0000259" key="5">
    <source>
        <dbReference type="PROSITE" id="PS50048"/>
    </source>
</evidence>
<dbReference type="PANTHER" id="PTHR31001">
    <property type="entry name" value="UNCHARACTERIZED TRANSCRIPTIONAL REGULATORY PROTEIN"/>
    <property type="match status" value="1"/>
</dbReference>
<feature type="compositionally biased region" description="Polar residues" evidence="4">
    <location>
        <begin position="26"/>
        <end position="46"/>
    </location>
</feature>
<keyword evidence="7" id="KW-1185">Reference proteome</keyword>
<dbReference type="PROSITE" id="PS50048">
    <property type="entry name" value="ZN2_CY6_FUNGAL_2"/>
    <property type="match status" value="1"/>
</dbReference>
<dbReference type="GO" id="GO:0000981">
    <property type="term" value="F:DNA-binding transcription factor activity, RNA polymerase II-specific"/>
    <property type="evidence" value="ECO:0007669"/>
    <property type="project" value="InterPro"/>
</dbReference>
<dbReference type="GO" id="GO:0003677">
    <property type="term" value="F:DNA binding"/>
    <property type="evidence" value="ECO:0007669"/>
    <property type="project" value="InterPro"/>
</dbReference>
<organism evidence="6 7">
    <name type="scientific">[Torrubiella] hemipterigena</name>
    <dbReference type="NCBI Taxonomy" id="1531966"/>
    <lineage>
        <taxon>Eukaryota</taxon>
        <taxon>Fungi</taxon>
        <taxon>Dikarya</taxon>
        <taxon>Ascomycota</taxon>
        <taxon>Pezizomycotina</taxon>
        <taxon>Sordariomycetes</taxon>
        <taxon>Hypocreomycetidae</taxon>
        <taxon>Hypocreales</taxon>
        <taxon>Clavicipitaceae</taxon>
        <taxon>Clavicipitaceae incertae sedis</taxon>
        <taxon>'Torrubiella' clade</taxon>
    </lineage>
</organism>
<dbReference type="PROSITE" id="PS00463">
    <property type="entry name" value="ZN2_CY6_FUNGAL_1"/>
    <property type="match status" value="1"/>
</dbReference>
<dbReference type="Gene3D" id="4.10.240.10">
    <property type="entry name" value="Zn(2)-C6 fungal-type DNA-binding domain"/>
    <property type="match status" value="1"/>
</dbReference>
<keyword evidence="3" id="KW-0539">Nucleus</keyword>
<evidence type="ECO:0000256" key="3">
    <source>
        <dbReference type="ARBA" id="ARBA00023242"/>
    </source>
</evidence>
<dbReference type="STRING" id="1531966.A0A0A1TAK2"/>
<evidence type="ECO:0000313" key="7">
    <source>
        <dbReference type="Proteomes" id="UP000039046"/>
    </source>
</evidence>
<dbReference type="EMBL" id="CDHN01000001">
    <property type="protein sequence ID" value="CEJ83195.1"/>
    <property type="molecule type" value="Genomic_DNA"/>
</dbReference>
<dbReference type="GO" id="GO:0006351">
    <property type="term" value="P:DNA-templated transcription"/>
    <property type="evidence" value="ECO:0007669"/>
    <property type="project" value="InterPro"/>
</dbReference>
<dbReference type="CDD" id="cd12148">
    <property type="entry name" value="fungal_TF_MHR"/>
    <property type="match status" value="1"/>
</dbReference>
<dbReference type="InterPro" id="IPR001138">
    <property type="entry name" value="Zn2Cys6_DnaBD"/>
</dbReference>
<dbReference type="InterPro" id="IPR050613">
    <property type="entry name" value="Sec_Metabolite_Reg"/>
</dbReference>
<sequence>MAPSGMDAASLEMQPSPPLQIEASAATSLVQPSQQASTTKPSTVNPGRQREKPHLSCNLCRKRKLRCDRKQPCSSCASRDIPCSYVQGGAGVAGPTLHDRLVQLERLILLQMPLSQGSQGQHPAAQPGSMHMDGPQDGAGVQPADSRDVPSERGSLHVGGSEQRYVGGEHWAAILYNITDFKDQLERQEDMSLLEPPGASSSGNAQEPDVARIPPARRALLLYSCPRPASREEILAALPPKITVDRYLSRYFTCLELASCTIHGPTFLQEYDAFWANPSRASIIWISLLFGIICLAVTTSDVAEAGPGYERDLALRQVDLYVEKIVQCLVLGQYTNTGPYVVESLVHYMHIEFAICTDANKDAWFVLALIIKIAMSMGYHRDPSYFAKLTPLQAEMRRRLWATLVQGDILISSQMGMPRMISDSQWDTAAPQNLNDSDLAAELTQLPASRPETEHTSSLGIISRMRILKVVGQITDLTSAVTPFSYAEITRFDGLLRDAQATIPQLLQPRPLSASITDSSQVIMARLLISQIFYKGQIMLHRRFLYLEPPPQEQAAYTYSRRVCLDAALSLLDIQRIMDEETCAAGQLHMMRWRLSSAINHQFLTATMILCSLLHRGITIDRDDEIITALKTSRTIWMRHCGNSTEARKAALTISYVLGRAFGDASQETGGLPLDEVATKGLPWPTDASLNNLDTEMGFDPRQMLKDLVRPDAGVPFQPDVFEGYTPPMMQNGVLSMFSGAQEAPDVHLGSADWLLDGA</sequence>
<dbReference type="Pfam" id="PF00172">
    <property type="entry name" value="Zn_clus"/>
    <property type="match status" value="1"/>
</dbReference>
<dbReference type="Proteomes" id="UP000039046">
    <property type="component" value="Unassembled WGS sequence"/>
</dbReference>
<name>A0A0A1TAK2_9HYPO</name>
<evidence type="ECO:0000256" key="2">
    <source>
        <dbReference type="ARBA" id="ARBA00022723"/>
    </source>
</evidence>
<feature type="compositionally biased region" description="Basic and acidic residues" evidence="4">
    <location>
        <begin position="145"/>
        <end position="155"/>
    </location>
</feature>
<accession>A0A0A1TAK2</accession>
<dbReference type="PANTHER" id="PTHR31001:SF74">
    <property type="entry name" value="ZN(II)2CYS6 TRANSCRIPTION FACTOR (EUROFUNG)"/>
    <property type="match status" value="1"/>
</dbReference>
<comment type="subcellular location">
    <subcellularLocation>
        <location evidence="1">Nucleus</location>
    </subcellularLocation>
</comment>
<dbReference type="OrthoDB" id="4935007at2759"/>
<evidence type="ECO:0000256" key="4">
    <source>
        <dbReference type="SAM" id="MobiDB-lite"/>
    </source>
</evidence>
<dbReference type="SUPFAM" id="SSF57701">
    <property type="entry name" value="Zn2/Cys6 DNA-binding domain"/>
    <property type="match status" value="1"/>
</dbReference>
<dbReference type="SMART" id="SM00066">
    <property type="entry name" value="GAL4"/>
    <property type="match status" value="1"/>
</dbReference>
<dbReference type="GO" id="GO:0008270">
    <property type="term" value="F:zinc ion binding"/>
    <property type="evidence" value="ECO:0007669"/>
    <property type="project" value="InterPro"/>
</dbReference>
<dbReference type="AlphaFoldDB" id="A0A0A1TAK2"/>
<dbReference type="InterPro" id="IPR036864">
    <property type="entry name" value="Zn2-C6_fun-type_DNA-bd_sf"/>
</dbReference>
<protein>
    <submittedName>
        <fullName evidence="6">Putative Fungal specific transcription factor</fullName>
    </submittedName>
</protein>
<gene>
    <name evidence="6" type="ORF">VHEMI03215</name>
</gene>
<feature type="region of interest" description="Disordered" evidence="4">
    <location>
        <begin position="26"/>
        <end position="53"/>
    </location>
</feature>
<feature type="domain" description="Zn(2)-C6 fungal-type" evidence="5">
    <location>
        <begin position="56"/>
        <end position="85"/>
    </location>
</feature>
<dbReference type="SMART" id="SM00906">
    <property type="entry name" value="Fungal_trans"/>
    <property type="match status" value="1"/>
</dbReference>
<dbReference type="CDD" id="cd00067">
    <property type="entry name" value="GAL4"/>
    <property type="match status" value="1"/>
</dbReference>
<evidence type="ECO:0000313" key="6">
    <source>
        <dbReference type="EMBL" id="CEJ83195.1"/>
    </source>
</evidence>
<proteinExistence type="predicted"/>
<dbReference type="Pfam" id="PF04082">
    <property type="entry name" value="Fungal_trans"/>
    <property type="match status" value="1"/>
</dbReference>
<dbReference type="GO" id="GO:0005634">
    <property type="term" value="C:nucleus"/>
    <property type="evidence" value="ECO:0007669"/>
    <property type="project" value="UniProtKB-SubCell"/>
</dbReference>
<reference evidence="6 7" key="1">
    <citation type="journal article" date="2015" name="Genome Announc.">
        <title>Draft Genome Sequence and Gene Annotation of the Entomopathogenic Fungus Verticillium hemipterigenum.</title>
        <authorList>
            <person name="Horn F."/>
            <person name="Habel A."/>
            <person name="Scharf D.H."/>
            <person name="Dworschak J."/>
            <person name="Brakhage A.A."/>
            <person name="Guthke R."/>
            <person name="Hertweck C."/>
            <person name="Linde J."/>
        </authorList>
    </citation>
    <scope>NUCLEOTIDE SEQUENCE [LARGE SCALE GENOMIC DNA]</scope>
</reference>
<dbReference type="InterPro" id="IPR007219">
    <property type="entry name" value="XnlR_reg_dom"/>
</dbReference>
<feature type="region of interest" description="Disordered" evidence="4">
    <location>
        <begin position="115"/>
        <end position="161"/>
    </location>
</feature>
<evidence type="ECO:0000256" key="1">
    <source>
        <dbReference type="ARBA" id="ARBA00004123"/>
    </source>
</evidence>
<dbReference type="HOGENOM" id="CLU_007426_5_0_1"/>
<keyword evidence="2" id="KW-0479">Metal-binding</keyword>